<feature type="compositionally biased region" description="Low complexity" evidence="1">
    <location>
        <begin position="252"/>
        <end position="265"/>
    </location>
</feature>
<dbReference type="Gene3D" id="1.10.510.10">
    <property type="entry name" value="Transferase(Phosphotransferase) domain 1"/>
    <property type="match status" value="1"/>
</dbReference>
<evidence type="ECO:0000256" key="1">
    <source>
        <dbReference type="SAM" id="MobiDB-lite"/>
    </source>
</evidence>
<dbReference type="GO" id="GO:0004672">
    <property type="term" value="F:protein kinase activity"/>
    <property type="evidence" value="ECO:0007669"/>
    <property type="project" value="InterPro"/>
</dbReference>
<organism evidence="4 5">
    <name type="scientific">Achromobacter aloeverae</name>
    <dbReference type="NCBI Taxonomy" id="1750518"/>
    <lineage>
        <taxon>Bacteria</taxon>
        <taxon>Pseudomonadati</taxon>
        <taxon>Pseudomonadota</taxon>
        <taxon>Betaproteobacteria</taxon>
        <taxon>Burkholderiales</taxon>
        <taxon>Alcaligenaceae</taxon>
        <taxon>Achromobacter</taxon>
    </lineage>
</organism>
<dbReference type="InterPro" id="IPR011009">
    <property type="entry name" value="Kinase-like_dom_sf"/>
</dbReference>
<gene>
    <name evidence="4" type="ORF">C7R54_17210</name>
</gene>
<keyword evidence="2" id="KW-0472">Membrane</keyword>
<name>A0A4Q1HGZ6_9BURK</name>
<feature type="compositionally biased region" description="Low complexity" evidence="1">
    <location>
        <begin position="393"/>
        <end position="421"/>
    </location>
</feature>
<dbReference type="Proteomes" id="UP000290849">
    <property type="component" value="Unassembled WGS sequence"/>
</dbReference>
<evidence type="ECO:0000313" key="4">
    <source>
        <dbReference type="EMBL" id="RXN86667.1"/>
    </source>
</evidence>
<dbReference type="SUPFAM" id="SSF56112">
    <property type="entry name" value="Protein kinase-like (PK-like)"/>
    <property type="match status" value="1"/>
</dbReference>
<protein>
    <recommendedName>
        <fullName evidence="3">Protein kinase domain-containing protein</fullName>
    </recommendedName>
</protein>
<proteinExistence type="predicted"/>
<accession>A0A4Q1HGZ6</accession>
<dbReference type="PROSITE" id="PS50011">
    <property type="entry name" value="PROTEIN_KINASE_DOM"/>
    <property type="match status" value="1"/>
</dbReference>
<dbReference type="GO" id="GO:0005524">
    <property type="term" value="F:ATP binding"/>
    <property type="evidence" value="ECO:0007669"/>
    <property type="project" value="InterPro"/>
</dbReference>
<dbReference type="InterPro" id="IPR000719">
    <property type="entry name" value="Prot_kinase_dom"/>
</dbReference>
<dbReference type="AlphaFoldDB" id="A0A4Q1HGZ6"/>
<evidence type="ECO:0000313" key="5">
    <source>
        <dbReference type="Proteomes" id="UP000290849"/>
    </source>
</evidence>
<keyword evidence="5" id="KW-1185">Reference proteome</keyword>
<feature type="domain" description="Protein kinase" evidence="3">
    <location>
        <begin position="1"/>
        <end position="182"/>
    </location>
</feature>
<feature type="compositionally biased region" description="Low complexity" evidence="1">
    <location>
        <begin position="283"/>
        <end position="306"/>
    </location>
</feature>
<feature type="transmembrane region" description="Helical" evidence="2">
    <location>
        <begin position="213"/>
        <end position="233"/>
    </location>
</feature>
<sequence>MDAIAATSAGGVPQSRIHRILADLESPLAALHEQGLVHGALTPATIGLDVHGKAHLMPLPAAAADGLAAQGEEPEEPRSGYAAFEQYADDALLPRGPWTDVYGLSAVACQLITGAPPPDAEARRDHDDYVPLAQRMPAGYDAAFLAAIDAGLAMAAARRPNSIPAYLASFGGMEPAPAMPALAEPEVVMVQEEYDDEEDPLDTLSRRRRRLPFWGLFLALLVAVLALPTWLWMSSGKDSAGNRLSAPGGGSSVSSSLGSPSFVPLTQRDGRQGATSRLGGDDGSAMPASGGAPAATNSANTDAADSQGRPAGAAPTESGATGERMAERAGERTASAAEKSGPDGGAGEPTSLAQAGGSSAPGAGAPSAQAEGHDAGGAPQPYRSTVTLGGGSSPATADAASAAAAGQAAAPRPAKPATGTPVPVRIDVRPWGQIVIDGVVRGVSPPLKELRLPPGTYAVTIRNTGLPSHRMTLEVKPGTPAVISHVFN</sequence>
<keyword evidence="2" id="KW-1133">Transmembrane helix</keyword>
<reference evidence="4 5" key="1">
    <citation type="journal article" date="2017" name="Int. J. Syst. Evol. Microbiol.">
        <title>Achromobacter aloeverae sp. nov., isolated from the root of Aloe vera (L.) Burm.f.</title>
        <authorList>
            <person name="Kuncharoen N."/>
            <person name="Muramatsu Y."/>
            <person name="Shibata C."/>
            <person name="Kamakura Y."/>
            <person name="Nakagawa Y."/>
            <person name="Tanasupawat S."/>
        </authorList>
    </citation>
    <scope>NUCLEOTIDE SEQUENCE [LARGE SCALE GENOMIC DNA]</scope>
    <source>
        <strain evidence="4 5">AVA-1</strain>
    </source>
</reference>
<dbReference type="EMBL" id="PYAL01000005">
    <property type="protein sequence ID" value="RXN86667.1"/>
    <property type="molecule type" value="Genomic_DNA"/>
</dbReference>
<feature type="region of interest" description="Disordered" evidence="1">
    <location>
        <begin position="238"/>
        <end position="422"/>
    </location>
</feature>
<evidence type="ECO:0000256" key="2">
    <source>
        <dbReference type="SAM" id="Phobius"/>
    </source>
</evidence>
<evidence type="ECO:0000259" key="3">
    <source>
        <dbReference type="PROSITE" id="PS50011"/>
    </source>
</evidence>
<feature type="compositionally biased region" description="Low complexity" evidence="1">
    <location>
        <begin position="353"/>
        <end position="370"/>
    </location>
</feature>
<comment type="caution">
    <text evidence="4">The sequence shown here is derived from an EMBL/GenBank/DDBJ whole genome shotgun (WGS) entry which is preliminary data.</text>
</comment>
<keyword evidence="2" id="KW-0812">Transmembrane</keyword>